<evidence type="ECO:0000313" key="1">
    <source>
        <dbReference type="EMBL" id="AUQ94001.1"/>
    </source>
</evidence>
<reference evidence="1 2" key="2">
    <citation type="journal article" date="2017" name="Int. J. Syst. Evol. Microbiol.">
        <title>Adaptation of Surface-Associated Bacteria to the Open Ocean: A Genomically Distinct Subpopulation of Phaeobacter gallaeciensis Colonizes Pacific Mesozooplankton.</title>
        <authorList>
            <person name="Freese H.M."/>
            <person name="Methner A."/>
            <person name="Overmann J."/>
        </authorList>
    </citation>
    <scope>NUCLEOTIDE SEQUENCE [LARGE SCALE GENOMIC DNA]</scope>
    <source>
        <strain evidence="1 2">P66</strain>
    </source>
</reference>
<gene>
    <name evidence="1" type="ORF">PhaeoP66_01202</name>
</gene>
<sequence length="91" mass="9535">MGIAHLREIYLRTAPVGGRGVRSPGGGAGCQSAPDVATGSVWQIGFKRRWGRRAVVRGLAQRGDCLRRGRAEPFADAVALECDGGDVSLGT</sequence>
<keyword evidence="2" id="KW-1185">Reference proteome</keyword>
<accession>A0ABM6RCC7</accession>
<protein>
    <submittedName>
        <fullName evidence="1">Uncharacterized protein</fullName>
    </submittedName>
</protein>
<dbReference type="Proteomes" id="UP000236536">
    <property type="component" value="Chromosome"/>
</dbReference>
<proteinExistence type="predicted"/>
<name>A0ABM6RCC7_9RHOB</name>
<evidence type="ECO:0000313" key="2">
    <source>
        <dbReference type="Proteomes" id="UP000236536"/>
    </source>
</evidence>
<reference evidence="1 2" key="1">
    <citation type="journal article" date="2017" name="Genome Biol. Evol.">
        <title>Trajectories and Drivers of Genome Evolution in Surface-Associated Marine Phaeobacter.</title>
        <authorList>
            <person name="Freese H.M."/>
            <person name="Sikorski J."/>
            <person name="Bunk B."/>
            <person name="Scheuner C."/>
            <person name="Meier-Kolthoff J.P."/>
            <person name="Sproer C."/>
            <person name="Gram L."/>
            <person name="Overmann J."/>
        </authorList>
    </citation>
    <scope>NUCLEOTIDE SEQUENCE [LARGE SCALE GENOMIC DNA]</scope>
    <source>
        <strain evidence="1 2">P66</strain>
    </source>
</reference>
<organism evidence="1 2">
    <name type="scientific">Phaeobacter inhibens</name>
    <dbReference type="NCBI Taxonomy" id="221822"/>
    <lineage>
        <taxon>Bacteria</taxon>
        <taxon>Pseudomonadati</taxon>
        <taxon>Pseudomonadota</taxon>
        <taxon>Alphaproteobacteria</taxon>
        <taxon>Rhodobacterales</taxon>
        <taxon>Roseobacteraceae</taxon>
        <taxon>Phaeobacter</taxon>
    </lineage>
</organism>
<dbReference type="EMBL" id="CP010705">
    <property type="protein sequence ID" value="AUQ94001.1"/>
    <property type="molecule type" value="Genomic_DNA"/>
</dbReference>